<protein>
    <recommendedName>
        <fullName evidence="2">J domain-containing protein</fullName>
    </recommendedName>
</protein>
<keyword evidence="4" id="KW-1185">Reference proteome</keyword>
<evidence type="ECO:0000256" key="1">
    <source>
        <dbReference type="ARBA" id="ARBA00023186"/>
    </source>
</evidence>
<evidence type="ECO:0000313" key="3">
    <source>
        <dbReference type="EMBL" id="VDN14038.1"/>
    </source>
</evidence>
<accession>A0A3P7LVC5</accession>
<dbReference type="PROSITE" id="PS50076">
    <property type="entry name" value="DNAJ_2"/>
    <property type="match status" value="1"/>
</dbReference>
<gene>
    <name evidence="3" type="ORF">DILT_LOCUS9869</name>
</gene>
<dbReference type="SUPFAM" id="SSF46565">
    <property type="entry name" value="Chaperone J-domain"/>
    <property type="match status" value="1"/>
</dbReference>
<evidence type="ECO:0000259" key="2">
    <source>
        <dbReference type="PROSITE" id="PS50076"/>
    </source>
</evidence>
<organism evidence="3 4">
    <name type="scientific">Dibothriocephalus latus</name>
    <name type="common">Fish tapeworm</name>
    <name type="synonym">Diphyllobothrium latum</name>
    <dbReference type="NCBI Taxonomy" id="60516"/>
    <lineage>
        <taxon>Eukaryota</taxon>
        <taxon>Metazoa</taxon>
        <taxon>Spiralia</taxon>
        <taxon>Lophotrochozoa</taxon>
        <taxon>Platyhelminthes</taxon>
        <taxon>Cestoda</taxon>
        <taxon>Eucestoda</taxon>
        <taxon>Diphyllobothriidea</taxon>
        <taxon>Diphyllobothriidae</taxon>
        <taxon>Dibothriocephalus</taxon>
    </lineage>
</organism>
<dbReference type="InterPro" id="IPR001623">
    <property type="entry name" value="DnaJ_domain"/>
</dbReference>
<dbReference type="PRINTS" id="PR00625">
    <property type="entry name" value="JDOMAIN"/>
</dbReference>
<sequence length="152" mass="17586">MLHGMAKFENYYELLNCSPNSSVDQILVEYKKLALAYHPDKNASSQTGNLIFILTLSFCVGDRFKQIHRAKEVLVDAEMRKLYNCWLDVSMGVPFEEWIAIRRNFRMCFHWTSQGGGECLRLQDSCSIVQRANPTPVGGIENLIEQFRKYEI</sequence>
<feature type="domain" description="J" evidence="2">
    <location>
        <begin position="10"/>
        <end position="87"/>
    </location>
</feature>
<name>A0A3P7LVC5_DIBLA</name>
<dbReference type="AlphaFoldDB" id="A0A3P7LVC5"/>
<keyword evidence="1" id="KW-0143">Chaperone</keyword>
<dbReference type="GO" id="GO:0005737">
    <property type="term" value="C:cytoplasm"/>
    <property type="evidence" value="ECO:0007669"/>
    <property type="project" value="TreeGrafter"/>
</dbReference>
<dbReference type="InterPro" id="IPR029827">
    <property type="entry name" value="JDP1-like"/>
</dbReference>
<reference evidence="3 4" key="1">
    <citation type="submission" date="2018-11" db="EMBL/GenBank/DDBJ databases">
        <authorList>
            <consortium name="Pathogen Informatics"/>
        </authorList>
    </citation>
    <scope>NUCLEOTIDE SEQUENCE [LARGE SCALE GENOMIC DNA]</scope>
</reference>
<evidence type="ECO:0000313" key="4">
    <source>
        <dbReference type="Proteomes" id="UP000281553"/>
    </source>
</evidence>
<dbReference type="Gene3D" id="1.10.287.110">
    <property type="entry name" value="DnaJ domain"/>
    <property type="match status" value="1"/>
</dbReference>
<dbReference type="PANTHER" id="PTHR44500:SF1">
    <property type="entry name" value="DNAJ HOMOLOG SUBFAMILY C MEMBER 12"/>
    <property type="match status" value="1"/>
</dbReference>
<dbReference type="InterPro" id="IPR036869">
    <property type="entry name" value="J_dom_sf"/>
</dbReference>
<dbReference type="EMBL" id="UYRU01058088">
    <property type="protein sequence ID" value="VDN14038.1"/>
    <property type="molecule type" value="Genomic_DNA"/>
</dbReference>
<dbReference type="Pfam" id="PF00226">
    <property type="entry name" value="DnaJ"/>
    <property type="match status" value="1"/>
</dbReference>
<dbReference type="PANTHER" id="PTHR44500">
    <property type="entry name" value="DNAJ HOMOLOG SUBFAMILY C MEMBER 12"/>
    <property type="match status" value="1"/>
</dbReference>
<dbReference type="OrthoDB" id="436519at2759"/>
<dbReference type="Proteomes" id="UP000281553">
    <property type="component" value="Unassembled WGS sequence"/>
</dbReference>
<dbReference type="SMART" id="SM00271">
    <property type="entry name" value="DnaJ"/>
    <property type="match status" value="1"/>
</dbReference>
<dbReference type="CDD" id="cd06257">
    <property type="entry name" value="DnaJ"/>
    <property type="match status" value="1"/>
</dbReference>
<proteinExistence type="predicted"/>